<reference evidence="2" key="1">
    <citation type="submission" date="2016-10" db="EMBL/GenBank/DDBJ databases">
        <authorList>
            <person name="Varghese N."/>
            <person name="Submissions S."/>
        </authorList>
    </citation>
    <scope>NUCLEOTIDE SEQUENCE [LARGE SCALE GENOMIC DNA]</scope>
    <source>
        <strain evidence="2">JCM 18416</strain>
    </source>
</reference>
<accession>A0A1H0VPW6</accession>
<organism evidence="1 2">
    <name type="scientific">Ectopseudomonas guguanensis</name>
    <dbReference type="NCBI Taxonomy" id="1198456"/>
    <lineage>
        <taxon>Bacteria</taxon>
        <taxon>Pseudomonadati</taxon>
        <taxon>Pseudomonadota</taxon>
        <taxon>Gammaproteobacteria</taxon>
        <taxon>Pseudomonadales</taxon>
        <taxon>Pseudomonadaceae</taxon>
        <taxon>Ectopseudomonas</taxon>
    </lineage>
</organism>
<gene>
    <name evidence="1" type="ORF">SAMN05216213_10617</name>
</gene>
<evidence type="ECO:0000313" key="2">
    <source>
        <dbReference type="Proteomes" id="UP000199460"/>
    </source>
</evidence>
<proteinExistence type="predicted"/>
<sequence>MIPMIVFVGPNGGLSWDNTQTMMRNNWSAICNLMGTHGVAISTFAGQRTFESNFNFDAFKCEGQCGGRVLPLDCAQMDHRITQATLQSNFAHRLGSFTQTLVGNQYQGGFVPTTGVLGRDALTSIWKVCDQGTIQIIPHQGPNVITANYVYTPLNRTVLVTFPQATGLNAQTVSYDLIELMRNDITNVRPLCPPCNGARNGNPHLY</sequence>
<protein>
    <submittedName>
        <fullName evidence="1">Uncharacterized protein</fullName>
    </submittedName>
</protein>
<dbReference type="Proteomes" id="UP000199460">
    <property type="component" value="Unassembled WGS sequence"/>
</dbReference>
<dbReference type="EMBL" id="FNJJ01000006">
    <property type="protein sequence ID" value="SDP80659.1"/>
    <property type="molecule type" value="Genomic_DNA"/>
</dbReference>
<dbReference type="AlphaFoldDB" id="A0A1H0VPW6"/>
<name>A0A1H0VPW6_9GAMM</name>
<evidence type="ECO:0000313" key="1">
    <source>
        <dbReference type="EMBL" id="SDP80659.1"/>
    </source>
</evidence>
<dbReference type="GeneID" id="300931763"/>
<dbReference type="OrthoDB" id="6906441at2"/>
<keyword evidence="2" id="KW-1185">Reference proteome</keyword>
<dbReference type="RefSeq" id="WP_090430460.1">
    <property type="nucleotide sequence ID" value="NZ_CP040349.1"/>
</dbReference>